<keyword evidence="2" id="KW-1185">Reference proteome</keyword>
<gene>
    <name evidence="1" type="ORF">HPB50_005063</name>
</gene>
<dbReference type="EMBL" id="CM023483">
    <property type="protein sequence ID" value="KAH6935311.1"/>
    <property type="molecule type" value="Genomic_DNA"/>
</dbReference>
<organism evidence="1 2">
    <name type="scientific">Hyalomma asiaticum</name>
    <name type="common">Tick</name>
    <dbReference type="NCBI Taxonomy" id="266040"/>
    <lineage>
        <taxon>Eukaryota</taxon>
        <taxon>Metazoa</taxon>
        <taxon>Ecdysozoa</taxon>
        <taxon>Arthropoda</taxon>
        <taxon>Chelicerata</taxon>
        <taxon>Arachnida</taxon>
        <taxon>Acari</taxon>
        <taxon>Parasitiformes</taxon>
        <taxon>Ixodida</taxon>
        <taxon>Ixodoidea</taxon>
        <taxon>Ixodidae</taxon>
        <taxon>Hyalomminae</taxon>
        <taxon>Hyalomma</taxon>
    </lineage>
</organism>
<accession>A0ACB7SK16</accession>
<sequence>MHNPSSTAIRSRGRAARPHQAKVVLAPFPATSATAASHIRRRSRSDHAHQRAAAGAAFFCVVLGRGHVDTPRTPARHTSREGEDAVAVPPRLN</sequence>
<reference evidence="1" key="1">
    <citation type="submission" date="2020-05" db="EMBL/GenBank/DDBJ databases">
        <title>Large-scale comparative analyses of tick genomes elucidate their genetic diversity and vector capacities.</title>
        <authorList>
            <person name="Jia N."/>
            <person name="Wang J."/>
            <person name="Shi W."/>
            <person name="Du L."/>
            <person name="Sun Y."/>
            <person name="Zhan W."/>
            <person name="Jiang J."/>
            <person name="Wang Q."/>
            <person name="Zhang B."/>
            <person name="Ji P."/>
            <person name="Sakyi L.B."/>
            <person name="Cui X."/>
            <person name="Yuan T."/>
            <person name="Jiang B."/>
            <person name="Yang W."/>
            <person name="Lam T.T.-Y."/>
            <person name="Chang Q."/>
            <person name="Ding S."/>
            <person name="Wang X."/>
            <person name="Zhu J."/>
            <person name="Ruan X."/>
            <person name="Zhao L."/>
            <person name="Wei J."/>
            <person name="Que T."/>
            <person name="Du C."/>
            <person name="Cheng J."/>
            <person name="Dai P."/>
            <person name="Han X."/>
            <person name="Huang E."/>
            <person name="Gao Y."/>
            <person name="Liu J."/>
            <person name="Shao H."/>
            <person name="Ye R."/>
            <person name="Li L."/>
            <person name="Wei W."/>
            <person name="Wang X."/>
            <person name="Wang C."/>
            <person name="Yang T."/>
            <person name="Huo Q."/>
            <person name="Li W."/>
            <person name="Guo W."/>
            <person name="Chen H."/>
            <person name="Zhou L."/>
            <person name="Ni X."/>
            <person name="Tian J."/>
            <person name="Zhou Y."/>
            <person name="Sheng Y."/>
            <person name="Liu T."/>
            <person name="Pan Y."/>
            <person name="Xia L."/>
            <person name="Li J."/>
            <person name="Zhao F."/>
            <person name="Cao W."/>
        </authorList>
    </citation>
    <scope>NUCLEOTIDE SEQUENCE</scope>
    <source>
        <strain evidence="1">Hyas-2018</strain>
    </source>
</reference>
<evidence type="ECO:0000313" key="1">
    <source>
        <dbReference type="EMBL" id="KAH6935311.1"/>
    </source>
</evidence>
<comment type="caution">
    <text evidence="1">The sequence shown here is derived from an EMBL/GenBank/DDBJ whole genome shotgun (WGS) entry which is preliminary data.</text>
</comment>
<protein>
    <submittedName>
        <fullName evidence="1">Uncharacterized protein</fullName>
    </submittedName>
</protein>
<name>A0ACB7SK16_HYAAI</name>
<proteinExistence type="predicted"/>
<evidence type="ECO:0000313" key="2">
    <source>
        <dbReference type="Proteomes" id="UP000821845"/>
    </source>
</evidence>
<dbReference type="Proteomes" id="UP000821845">
    <property type="component" value="Chromosome 3"/>
</dbReference>